<sequence length="275" mass="31348">MVAELGLRIFREEKLGLDQFTDALMLEFTVRTPFEKKLSVQSLEKEDMYLRLDNELQFLIQKIESNIGKENVLFVLFGNQTSSYSPEELLENNIYAGYFNANRSMALLSSYLMAIYGPEKWIQGYYAKHIYLNKQLIEEKKIDFNEIQGVAKEFLLEFEGVQSAYSFSQLMNIAAGADTEMAKIRNSNYKNSAGDIILTLMPGWLEVDDNSTPVGETDALISYLPLYFYGWKIEQQRVATRCQMTDVAPTLSDILHIAYPNATIGTSIRLNVSGE</sequence>
<protein>
    <submittedName>
        <fullName evidence="1">Calcium-transporting ATPase</fullName>
    </submittedName>
</protein>
<dbReference type="Gene3D" id="3.30.1360.150">
    <property type="match status" value="1"/>
</dbReference>
<name>A0A645F8D9_9ZZZZ</name>
<gene>
    <name evidence="1" type="primary">cda_2</name>
    <name evidence="1" type="ORF">SDC9_157465</name>
</gene>
<organism evidence="1">
    <name type="scientific">bioreactor metagenome</name>
    <dbReference type="NCBI Taxonomy" id="1076179"/>
    <lineage>
        <taxon>unclassified sequences</taxon>
        <taxon>metagenomes</taxon>
        <taxon>ecological metagenomes</taxon>
    </lineage>
</organism>
<reference evidence="1" key="1">
    <citation type="submission" date="2019-08" db="EMBL/GenBank/DDBJ databases">
        <authorList>
            <person name="Kucharzyk K."/>
            <person name="Murdoch R.W."/>
            <person name="Higgins S."/>
            <person name="Loffler F."/>
        </authorList>
    </citation>
    <scope>NUCLEOTIDE SEQUENCE</scope>
</reference>
<proteinExistence type="predicted"/>
<dbReference type="SUPFAM" id="SSF53649">
    <property type="entry name" value="Alkaline phosphatase-like"/>
    <property type="match status" value="1"/>
</dbReference>
<dbReference type="AlphaFoldDB" id="A0A645F8D9"/>
<evidence type="ECO:0000313" key="1">
    <source>
        <dbReference type="EMBL" id="MPN10170.1"/>
    </source>
</evidence>
<dbReference type="InterPro" id="IPR017850">
    <property type="entry name" value="Alkaline_phosphatase_core_sf"/>
</dbReference>
<dbReference type="Gene3D" id="3.40.720.10">
    <property type="entry name" value="Alkaline Phosphatase, subunit A"/>
    <property type="match status" value="1"/>
</dbReference>
<accession>A0A645F8D9</accession>
<dbReference type="EMBL" id="VSSQ01056319">
    <property type="protein sequence ID" value="MPN10170.1"/>
    <property type="molecule type" value="Genomic_DNA"/>
</dbReference>
<comment type="caution">
    <text evidence="1">The sequence shown here is derived from an EMBL/GenBank/DDBJ whole genome shotgun (WGS) entry which is preliminary data.</text>
</comment>